<dbReference type="Proteomes" id="UP000012024">
    <property type="component" value="Unassembled WGS sequence"/>
</dbReference>
<dbReference type="EMBL" id="ANLA01000020">
    <property type="protein sequence ID" value="EMQ94069.1"/>
    <property type="molecule type" value="Genomic_DNA"/>
</dbReference>
<dbReference type="OrthoDB" id="3173919at2"/>
<proteinExistence type="predicted"/>
<evidence type="ECO:0000313" key="2">
    <source>
        <dbReference type="EMBL" id="EMQ94069.1"/>
    </source>
</evidence>
<dbReference type="GeneID" id="98642768"/>
<reference evidence="2 4" key="1">
    <citation type="submission" date="2012-12" db="EMBL/GenBank/DDBJ databases">
        <title>Genome assembly of Formosa sp. AK20.</title>
        <authorList>
            <person name="Kumar R."/>
            <person name="Khatri I."/>
            <person name="Vaidya B."/>
            <person name="Subramanian S."/>
            <person name="Pinnaka A."/>
        </authorList>
    </citation>
    <scope>NUCLEOTIDE SEQUENCE [LARGE SCALE GENOMIC DNA]</scope>
    <source>
        <strain evidence="2 4">AK20</strain>
    </source>
</reference>
<name>M7MX50_9FLAO</name>
<dbReference type="AlphaFoldDB" id="M7MX50"/>
<dbReference type="Pfam" id="PF13630">
    <property type="entry name" value="SdpI"/>
    <property type="match status" value="1"/>
</dbReference>
<reference evidence="3 5" key="2">
    <citation type="journal article" date="2018" name="Nat. Biotechnol.">
        <title>A standardized bacterial taxonomy based on genome phylogeny substantially revises the tree of life.</title>
        <authorList>
            <person name="Parks D.H."/>
            <person name="Chuvochina M."/>
            <person name="Waite D.W."/>
            <person name="Rinke C."/>
            <person name="Skarshewski A."/>
            <person name="Chaumeil P.A."/>
            <person name="Hugenholtz P."/>
        </authorList>
    </citation>
    <scope>NUCLEOTIDE SEQUENCE [LARGE SCALE GENOMIC DNA]</scope>
    <source>
        <strain evidence="3">UBA10227</strain>
    </source>
</reference>
<feature type="transmembrane region" description="Helical" evidence="1">
    <location>
        <begin position="6"/>
        <end position="28"/>
    </location>
</feature>
<dbReference type="eggNOG" id="COG5658">
    <property type="taxonomic scope" value="Bacteria"/>
</dbReference>
<feature type="transmembrane region" description="Helical" evidence="1">
    <location>
        <begin position="87"/>
        <end position="107"/>
    </location>
</feature>
<dbReference type="EMBL" id="DPRK01000154">
    <property type="protein sequence ID" value="HCY81851.1"/>
    <property type="molecule type" value="Genomic_DNA"/>
</dbReference>
<gene>
    <name evidence="2" type="ORF">D778_01081</name>
    <name evidence="3" type="ORF">DHV22_09760</name>
</gene>
<keyword evidence="4" id="KW-1185">Reference proteome</keyword>
<protein>
    <recommendedName>
        <fullName evidence="6">SdpI family protein</fullName>
    </recommendedName>
</protein>
<evidence type="ECO:0000313" key="3">
    <source>
        <dbReference type="EMBL" id="HCY81851.1"/>
    </source>
</evidence>
<evidence type="ECO:0000313" key="4">
    <source>
        <dbReference type="Proteomes" id="UP000012024"/>
    </source>
</evidence>
<comment type="caution">
    <text evidence="2">The sequence shown here is derived from an EMBL/GenBank/DDBJ whole genome shotgun (WGS) entry which is preliminary data.</text>
</comment>
<feature type="transmembrane region" description="Helical" evidence="1">
    <location>
        <begin position="64"/>
        <end position="81"/>
    </location>
</feature>
<dbReference type="RefSeq" id="WP_007651090.1">
    <property type="nucleotide sequence ID" value="NZ_ANLA01000020.1"/>
</dbReference>
<keyword evidence="1" id="KW-0812">Transmembrane</keyword>
<keyword evidence="1" id="KW-0472">Membrane</keyword>
<dbReference type="InterPro" id="IPR025962">
    <property type="entry name" value="SdpI/YhfL"/>
</dbReference>
<sequence length="117" mass="13156">MTNPLNNPFFLIPVVSGLIFILAGYVMLKFPPKNINSIYGYRTNSSMKNKERWDFAQTYSAMESIKLGALLSLIGILGLWYHPATAVAMFMGITLLALTVLALLLRVENAIKRKFEK</sequence>
<organism evidence="2 4">
    <name type="scientific">Xanthomarina gelatinilytica</name>
    <dbReference type="NCBI Taxonomy" id="1137281"/>
    <lineage>
        <taxon>Bacteria</taxon>
        <taxon>Pseudomonadati</taxon>
        <taxon>Bacteroidota</taxon>
        <taxon>Flavobacteriia</taxon>
        <taxon>Flavobacteriales</taxon>
        <taxon>Flavobacteriaceae</taxon>
        <taxon>Xanthomarina</taxon>
    </lineage>
</organism>
<dbReference type="Proteomes" id="UP000263268">
    <property type="component" value="Unassembled WGS sequence"/>
</dbReference>
<evidence type="ECO:0008006" key="6">
    <source>
        <dbReference type="Google" id="ProtNLM"/>
    </source>
</evidence>
<evidence type="ECO:0000313" key="5">
    <source>
        <dbReference type="Proteomes" id="UP000263268"/>
    </source>
</evidence>
<evidence type="ECO:0000256" key="1">
    <source>
        <dbReference type="SAM" id="Phobius"/>
    </source>
</evidence>
<dbReference type="PATRIC" id="fig|1137281.3.peg.2436"/>
<keyword evidence="1" id="KW-1133">Transmembrane helix</keyword>
<accession>M7MX50</accession>